<dbReference type="PANTHER" id="PTHR23501">
    <property type="entry name" value="MAJOR FACILITATOR SUPERFAMILY"/>
    <property type="match status" value="1"/>
</dbReference>
<evidence type="ECO:0000256" key="5">
    <source>
        <dbReference type="SAM" id="Phobius"/>
    </source>
</evidence>
<dbReference type="PANTHER" id="PTHR23501:SF201">
    <property type="entry name" value="MFS AFLATOXIN EFFLUX PUMP"/>
    <property type="match status" value="1"/>
</dbReference>
<evidence type="ECO:0000256" key="3">
    <source>
        <dbReference type="ARBA" id="ARBA00022989"/>
    </source>
</evidence>
<dbReference type="InterPro" id="IPR036259">
    <property type="entry name" value="MFS_trans_sf"/>
</dbReference>
<protein>
    <submittedName>
        <fullName evidence="6">HC-toxin efflux carrier TOXA</fullName>
    </submittedName>
</protein>
<feature type="transmembrane region" description="Helical" evidence="5">
    <location>
        <begin position="172"/>
        <end position="200"/>
    </location>
</feature>
<feature type="transmembrane region" description="Helical" evidence="5">
    <location>
        <begin position="114"/>
        <end position="134"/>
    </location>
</feature>
<reference evidence="6 7" key="1">
    <citation type="journal article" date="2016" name="Genome Announc.">
        <title>Genome Sequence of Madurella mycetomatis mm55, Isolated from a Human Mycetoma Case in Sudan.</title>
        <authorList>
            <person name="Smit S."/>
            <person name="Derks M.F."/>
            <person name="Bervoets S."/>
            <person name="Fahal A."/>
            <person name="van Leeuwen W."/>
            <person name="van Belkum A."/>
            <person name="van de Sande W.W."/>
        </authorList>
    </citation>
    <scope>NUCLEOTIDE SEQUENCE [LARGE SCALE GENOMIC DNA]</scope>
    <source>
        <strain evidence="7">mm55</strain>
    </source>
</reference>
<dbReference type="EMBL" id="LCTW02000418">
    <property type="protein sequence ID" value="KXX73819.1"/>
    <property type="molecule type" value="Genomic_DNA"/>
</dbReference>
<keyword evidence="2 5" id="KW-0812">Transmembrane</keyword>
<dbReference type="VEuPathDB" id="FungiDB:MMYC01_209189"/>
<dbReference type="GO" id="GO:0005886">
    <property type="term" value="C:plasma membrane"/>
    <property type="evidence" value="ECO:0007669"/>
    <property type="project" value="TreeGrafter"/>
</dbReference>
<comment type="subcellular location">
    <subcellularLocation>
        <location evidence="1">Membrane</location>
        <topology evidence="1">Multi-pass membrane protein</topology>
    </subcellularLocation>
</comment>
<feature type="transmembrane region" description="Helical" evidence="5">
    <location>
        <begin position="40"/>
        <end position="60"/>
    </location>
</feature>
<dbReference type="Proteomes" id="UP000078237">
    <property type="component" value="Unassembled WGS sequence"/>
</dbReference>
<feature type="transmembrane region" description="Helical" evidence="5">
    <location>
        <begin position="16"/>
        <end position="34"/>
    </location>
</feature>
<comment type="caution">
    <text evidence="6">The sequence shown here is derived from an EMBL/GenBank/DDBJ whole genome shotgun (WGS) entry which is preliminary data.</text>
</comment>
<gene>
    <name evidence="6" type="ORF">MMYC01_209189</name>
</gene>
<keyword evidence="3 5" id="KW-1133">Transmembrane helix</keyword>
<accession>A0A175VRJ2</accession>
<evidence type="ECO:0000313" key="7">
    <source>
        <dbReference type="Proteomes" id="UP000078237"/>
    </source>
</evidence>
<sequence>MHSALLLLDKLDTQSTIVIIPCIVCLLLALHWGGTAEPWSSWRSILLLCLFGVSFVVWACMQYRRGDRATVPPRIVTQRSIAAGSFYSMAGFGGSMVMLYYLPIWFQAVRGVSALDAGINMCPLVLSWAAFLLVSAQLTSRTGYLTPQMVTASVLMSVMNGLITRFDLQTPMVYWVTTLLFYGCGVGMGVQQPILAAMALLEGKEAALGTSLIMFLQVMSGAIMVSVGQNLFLQRLASNLAESVPGVDLEVVLSAGNDDLAQKMASVYTPAQVADILVAYNQSIVYVFFFAMILACLSIIGSVGMEWKNINKMRDNDAEHSSEEELRSEL</sequence>
<dbReference type="Gene3D" id="1.20.1720.10">
    <property type="entry name" value="Multidrug resistance protein D"/>
    <property type="match status" value="1"/>
</dbReference>
<keyword evidence="4 5" id="KW-0472">Membrane</keyword>
<dbReference type="SUPFAM" id="SSF103473">
    <property type="entry name" value="MFS general substrate transporter"/>
    <property type="match status" value="1"/>
</dbReference>
<feature type="transmembrane region" description="Helical" evidence="5">
    <location>
        <begin position="284"/>
        <end position="304"/>
    </location>
</feature>
<feature type="transmembrane region" description="Helical" evidence="5">
    <location>
        <begin position="81"/>
        <end position="102"/>
    </location>
</feature>
<evidence type="ECO:0000256" key="4">
    <source>
        <dbReference type="ARBA" id="ARBA00023136"/>
    </source>
</evidence>
<feature type="transmembrane region" description="Helical" evidence="5">
    <location>
        <begin position="212"/>
        <end position="232"/>
    </location>
</feature>
<proteinExistence type="predicted"/>
<dbReference type="GO" id="GO:0022857">
    <property type="term" value="F:transmembrane transporter activity"/>
    <property type="evidence" value="ECO:0007669"/>
    <property type="project" value="TreeGrafter"/>
</dbReference>
<keyword evidence="7" id="KW-1185">Reference proteome</keyword>
<dbReference type="AlphaFoldDB" id="A0A175VRJ2"/>
<name>A0A175VRJ2_9PEZI</name>
<dbReference type="OrthoDB" id="10021397at2759"/>
<evidence type="ECO:0000256" key="1">
    <source>
        <dbReference type="ARBA" id="ARBA00004141"/>
    </source>
</evidence>
<evidence type="ECO:0000313" key="6">
    <source>
        <dbReference type="EMBL" id="KXX73819.1"/>
    </source>
</evidence>
<evidence type="ECO:0000256" key="2">
    <source>
        <dbReference type="ARBA" id="ARBA00022692"/>
    </source>
</evidence>
<organism evidence="6 7">
    <name type="scientific">Madurella mycetomatis</name>
    <dbReference type="NCBI Taxonomy" id="100816"/>
    <lineage>
        <taxon>Eukaryota</taxon>
        <taxon>Fungi</taxon>
        <taxon>Dikarya</taxon>
        <taxon>Ascomycota</taxon>
        <taxon>Pezizomycotina</taxon>
        <taxon>Sordariomycetes</taxon>
        <taxon>Sordariomycetidae</taxon>
        <taxon>Sordariales</taxon>
        <taxon>Sordariales incertae sedis</taxon>
        <taxon>Madurella</taxon>
    </lineage>
</organism>